<dbReference type="SUPFAM" id="SSF46955">
    <property type="entry name" value="Putative DNA-binding domain"/>
    <property type="match status" value="1"/>
</dbReference>
<evidence type="ECO:0000313" key="1">
    <source>
        <dbReference type="EMBL" id="PIO43682.1"/>
    </source>
</evidence>
<dbReference type="EMBL" id="MZMT01000037">
    <property type="protein sequence ID" value="PIO43682.1"/>
    <property type="molecule type" value="Genomic_DNA"/>
</dbReference>
<name>A0A2N9VW14_9HYPH</name>
<dbReference type="Proteomes" id="UP000232163">
    <property type="component" value="Unassembled WGS sequence"/>
</dbReference>
<proteinExistence type="predicted"/>
<dbReference type="KEGG" id="pht:BLM14_07055"/>
<comment type="caution">
    <text evidence="1">The sequence shown here is derived from an EMBL/GenBank/DDBJ whole genome shotgun (WGS) entry which is preliminary data.</text>
</comment>
<sequence length="81" mass="9239">MGKIDIIRNVPRLGLNRTEVALAIGVAPNTVDEMVKEGMLPRPRRWHSRKFWRIAELEAAMAEWPVDGEQEVDVSNWRASA</sequence>
<evidence type="ECO:0000313" key="2">
    <source>
        <dbReference type="Proteomes" id="UP000232163"/>
    </source>
</evidence>
<protein>
    <submittedName>
        <fullName evidence="1">Uncharacterized protein</fullName>
    </submittedName>
</protein>
<dbReference type="AlphaFoldDB" id="A0A2N9VW14"/>
<organism evidence="1 2">
    <name type="scientific">Phyllobacterium zundukense</name>
    <dbReference type="NCBI Taxonomy" id="1867719"/>
    <lineage>
        <taxon>Bacteria</taxon>
        <taxon>Pseudomonadati</taxon>
        <taxon>Pseudomonadota</taxon>
        <taxon>Alphaproteobacteria</taxon>
        <taxon>Hyphomicrobiales</taxon>
        <taxon>Phyllobacteriaceae</taxon>
        <taxon>Phyllobacterium</taxon>
    </lineage>
</organism>
<dbReference type="RefSeq" id="WP_099998741.1">
    <property type="nucleotide sequence ID" value="NZ_CP017940.1"/>
</dbReference>
<keyword evidence="2" id="KW-1185">Reference proteome</keyword>
<dbReference type="InterPro" id="IPR009061">
    <property type="entry name" value="DNA-bd_dom_put_sf"/>
</dbReference>
<gene>
    <name evidence="1" type="ORF">B5P45_17440</name>
</gene>
<reference evidence="2" key="1">
    <citation type="journal article" date="2017" name="Int J Environ Stud">
        <title>Does the Miocene-Pliocene relict legume Oxytropis triphylla form nitrogen-fixing nodules with a combination of bacterial strains?</title>
        <authorList>
            <person name="Safronova V."/>
            <person name="Belimov A."/>
            <person name="Sazanova A."/>
            <person name="Kuznetsova I."/>
            <person name="Popova J."/>
            <person name="Andronov E."/>
            <person name="Verkhozina A."/>
            <person name="Tikhonovich I."/>
        </authorList>
    </citation>
    <scope>NUCLEOTIDE SEQUENCE [LARGE SCALE GENOMIC DNA]</scope>
    <source>
        <strain evidence="2">Tri-38</strain>
    </source>
</reference>
<accession>A0A2N9VW14</accession>
<dbReference type="OrthoDB" id="7220345at2"/>